<dbReference type="AlphaFoldDB" id="A0AAU9D3I1"/>
<keyword evidence="2" id="KW-1185">Reference proteome</keyword>
<reference evidence="1 2" key="1">
    <citation type="submission" date="2021-12" db="EMBL/GenBank/DDBJ databases">
        <title>Genome sequencing of bacteria with rrn-lacking chromosome and rrn-plasmid.</title>
        <authorList>
            <person name="Anda M."/>
            <person name="Iwasaki W."/>
        </authorList>
    </citation>
    <scope>NUCLEOTIDE SEQUENCE [LARGE SCALE GENOMIC DNA]</scope>
    <source>
        <strain evidence="1 2">DSM 100852</strain>
    </source>
</reference>
<dbReference type="KEGG" id="fax:FUAX_29550"/>
<proteinExistence type="predicted"/>
<evidence type="ECO:0000313" key="2">
    <source>
        <dbReference type="Proteomes" id="UP001348817"/>
    </source>
</evidence>
<organism evidence="1 2">
    <name type="scientific">Fulvitalea axinellae</name>
    <dbReference type="NCBI Taxonomy" id="1182444"/>
    <lineage>
        <taxon>Bacteria</taxon>
        <taxon>Pseudomonadati</taxon>
        <taxon>Bacteroidota</taxon>
        <taxon>Cytophagia</taxon>
        <taxon>Cytophagales</taxon>
        <taxon>Persicobacteraceae</taxon>
        <taxon>Fulvitalea</taxon>
    </lineage>
</organism>
<dbReference type="EMBL" id="AP025314">
    <property type="protein sequence ID" value="BDD10523.1"/>
    <property type="molecule type" value="Genomic_DNA"/>
</dbReference>
<dbReference type="Proteomes" id="UP001348817">
    <property type="component" value="Chromosome"/>
</dbReference>
<accession>A0AAU9D3I1</accession>
<gene>
    <name evidence="1" type="ORF">FUAX_29550</name>
</gene>
<name>A0AAU9D3I1_9BACT</name>
<sequence>MEKASGFANPLRMAVSEKKHLQHVPLGLAKPIVVIKPLPANAGRAC</sequence>
<evidence type="ECO:0000313" key="1">
    <source>
        <dbReference type="EMBL" id="BDD10523.1"/>
    </source>
</evidence>
<dbReference type="RefSeq" id="WP_338392072.1">
    <property type="nucleotide sequence ID" value="NZ_AP025314.1"/>
</dbReference>
<protein>
    <submittedName>
        <fullName evidence="1">Uncharacterized protein</fullName>
    </submittedName>
</protein>